<dbReference type="Gene3D" id="3.10.450.410">
    <property type="match status" value="1"/>
</dbReference>
<dbReference type="AlphaFoldDB" id="A0A069CYU9"/>
<reference evidence="2 3" key="1">
    <citation type="journal article" date="2015" name="Microbes Environ.">
        <title>Distribution and evolution of nitrogen fixation genes in the phylum bacteroidetes.</title>
        <authorList>
            <person name="Inoue J."/>
            <person name="Oshima K."/>
            <person name="Suda W."/>
            <person name="Sakamoto M."/>
            <person name="Iino T."/>
            <person name="Noda S."/>
            <person name="Hongoh Y."/>
            <person name="Hattori M."/>
            <person name="Ohkuma M."/>
        </authorList>
    </citation>
    <scope>NUCLEOTIDE SEQUENCE [LARGE SCALE GENOMIC DNA]</scope>
    <source>
        <strain evidence="2 3">JCM 15093</strain>
    </source>
</reference>
<dbReference type="InterPro" id="IPR054298">
    <property type="entry name" value="BACOVA_00961-like"/>
</dbReference>
<organism evidence="2 3">
    <name type="scientific">Bacteroides graminisolvens DSM 19988 = JCM 15093</name>
    <dbReference type="NCBI Taxonomy" id="1121097"/>
    <lineage>
        <taxon>Bacteria</taxon>
        <taxon>Pseudomonadati</taxon>
        <taxon>Bacteroidota</taxon>
        <taxon>Bacteroidia</taxon>
        <taxon>Bacteroidales</taxon>
        <taxon>Bacteroidaceae</taxon>
        <taxon>Bacteroides</taxon>
    </lineage>
</organism>
<feature type="chain" id="PRO_5001659773" description="DUF4348 domain-containing protein" evidence="1">
    <location>
        <begin position="20"/>
        <end position="191"/>
    </location>
</feature>
<keyword evidence="1" id="KW-0732">Signal</keyword>
<protein>
    <recommendedName>
        <fullName evidence="4">DUF4348 domain-containing protein</fullName>
    </recommendedName>
</protein>
<keyword evidence="3" id="KW-1185">Reference proteome</keyword>
<dbReference type="STRING" id="1121097.GCA_000428125_00258"/>
<evidence type="ECO:0008006" key="4">
    <source>
        <dbReference type="Google" id="ProtNLM"/>
    </source>
</evidence>
<dbReference type="eggNOG" id="ENOG5031476">
    <property type="taxonomic scope" value="Bacteria"/>
</dbReference>
<sequence length="191" mass="21682">MAMNAKRFALCLLMVTMLASVCFISCGNTSAKDSSGKDVTPGTAQKDDSFEAFLTKFTSSAAFQYTRVKFPLKTPITLMSDDGNSEKTFPFTKEKWPLLDEETLKEERIVQDEGGVYVSRFVVNEPTHKEFEAGYEESEVDLRVVFELIDGNWYVTDCYTAWYSFDLPIADLKETISQVQEENKAFEEVHP</sequence>
<evidence type="ECO:0000313" key="2">
    <source>
        <dbReference type="EMBL" id="GAK35221.1"/>
    </source>
</evidence>
<comment type="caution">
    <text evidence="2">The sequence shown here is derived from an EMBL/GenBank/DDBJ whole genome shotgun (WGS) entry which is preliminary data.</text>
</comment>
<proteinExistence type="predicted"/>
<gene>
    <name evidence="2" type="ORF">JCM15093_300</name>
</gene>
<feature type="signal peptide" evidence="1">
    <location>
        <begin position="1"/>
        <end position="19"/>
    </location>
</feature>
<dbReference type="Proteomes" id="UP000027601">
    <property type="component" value="Unassembled WGS sequence"/>
</dbReference>
<dbReference type="EMBL" id="BAJS01000001">
    <property type="protein sequence ID" value="GAK35221.1"/>
    <property type="molecule type" value="Genomic_DNA"/>
</dbReference>
<evidence type="ECO:0000256" key="1">
    <source>
        <dbReference type="SAM" id="SignalP"/>
    </source>
</evidence>
<accession>A0A069CYU9</accession>
<dbReference type="Pfam" id="PF22057">
    <property type="entry name" value="BACOVA_00961-like"/>
    <property type="match status" value="1"/>
</dbReference>
<evidence type="ECO:0000313" key="3">
    <source>
        <dbReference type="Proteomes" id="UP000027601"/>
    </source>
</evidence>
<name>A0A069CYU9_9BACE</name>